<evidence type="ECO:0000313" key="4">
    <source>
        <dbReference type="Proteomes" id="UP001219518"/>
    </source>
</evidence>
<feature type="compositionally biased region" description="Acidic residues" evidence="1">
    <location>
        <begin position="1131"/>
        <end position="1156"/>
    </location>
</feature>
<sequence length="1156" mass="130264">MDRKKKLVLLGQQKYAEKNSLSKRKVMSPDMVWGNSCEKCVSSFKSFVLTHQIVLKIVVTFPIKSDACYYCTLHSGKENPTPNGPKKSTSKEATDQSAPLKDSQNKESREVHDKDRGLASDKNDSSVSENLTQVPSDAISSANQLVTPEHDSVIASKPAHKKKGICNDENNFTNERLPKTVNTKEEKGSKVQRALLFETEACDPRKNHPPKMKSGIKFNRMTNVGFDTPPCSPFSPEEKETGTSGNIISCTSSLNPKSDIDGILASKLSLTPEKGIVTACARRKVALPLAKPEGLLLNQSAALSNIVESYVWSDEDTQHSTFADTCGSVAVDGNSNHILNVDENSNTSNVFLEQSCGDAITPVKSSFASFSSDCNLEPETSPPFEDHLKAPEKYSYQGLSSDCDSDAETSQQRNDHLIAPKDDLPETVSNVFSNKDSNATSSRNSNGDSTAEGLGTLQEDLQLAGIDVGEEIIIMPLSPLKLQDTEADKSPPSQAEGNQTSVLQDQEENQQNLHEDREDPDDPDFVIDDATAPHNLSGLDSDAGSAGESPKPRRSNPKNWKRNVSKEKNSKGLKHVSTRGKEKPARDVITDGCGESCKRKCHGSLTLEQRQKINKNYWSIGNCSRQWDYLSRHVKILPVKRRTSHTEEPYRKRSYEYYLTVDNLQVQVCQQMFLKTLNISVSRIKLALKKMVNRDGVISPDKRGRVGSKRKIHPSTISSVKSHIESYPTYESHYTRRSSKKKYLDARLNVSKMYRNYAASRLTNTPHIATARQYEDIFRREYKHKLGFYKPKKDQCGTCLRWKNLSPEDKLNDEAKVQQEKHINNKETARKIKDDNIKLGTDDKQVCVASFDLQKVFFCPYGENGEYIFRRKLRCYNLSVFQSVTKVGYCFVWDETTGKKGAVEMSSCVWSFIETKVAEGYTKFYFVSDNCWNQNKNGIIFAMYNMASIKFGIEIHHTYLEKGHTQMECDSIHSLIERRCKNLKLCSPQAWYGVIRTAKVPDKRKGSPYHPYVVKVMTKDNIFDFKAVMNEQNLSKIPKSKVRQITISQNVAKFRREFDGPEEEVSLLLKRPGRPFNFKTYVLKKMYSKRIPLKADQLKDLLWLCDQKHIPEPDSQFFYNLAQESQMDLPAEGDGEGDDMSDAGTESDDSDSDSEA</sequence>
<gene>
    <name evidence="3" type="ORF">KUF71_007577</name>
</gene>
<proteinExistence type="predicted"/>
<feature type="compositionally biased region" description="Acidic residues" evidence="1">
    <location>
        <begin position="518"/>
        <end position="527"/>
    </location>
</feature>
<feature type="compositionally biased region" description="Basic residues" evidence="1">
    <location>
        <begin position="552"/>
        <end position="563"/>
    </location>
</feature>
<feature type="region of interest" description="Disordered" evidence="1">
    <location>
        <begin position="418"/>
        <end position="453"/>
    </location>
</feature>
<feature type="compositionally biased region" description="Polar residues" evidence="1">
    <location>
        <begin position="427"/>
        <end position="449"/>
    </location>
</feature>
<name>A0AAE1LFF8_9NEOP</name>
<evidence type="ECO:0000256" key="1">
    <source>
        <dbReference type="SAM" id="MobiDB-lite"/>
    </source>
</evidence>
<dbReference type="Proteomes" id="UP001219518">
    <property type="component" value="Unassembled WGS sequence"/>
</dbReference>
<dbReference type="InterPro" id="IPR057191">
    <property type="entry name" value="DUF7869"/>
</dbReference>
<feature type="domain" description="DUF7869" evidence="2">
    <location>
        <begin position="923"/>
        <end position="1033"/>
    </location>
</feature>
<dbReference type="PANTHER" id="PTHR10773">
    <property type="entry name" value="DNA-DIRECTED RNA POLYMERASES I, II, AND III SUBUNIT RPABC2"/>
    <property type="match status" value="1"/>
</dbReference>
<evidence type="ECO:0000313" key="3">
    <source>
        <dbReference type="EMBL" id="KAK3918156.1"/>
    </source>
</evidence>
<comment type="caution">
    <text evidence="3">The sequence shown here is derived from an EMBL/GenBank/DDBJ whole genome shotgun (WGS) entry which is preliminary data.</text>
</comment>
<feature type="compositionally biased region" description="Basic and acidic residues" evidence="1">
    <location>
        <begin position="103"/>
        <end position="124"/>
    </location>
</feature>
<dbReference type="EMBL" id="JAHWGI010000886">
    <property type="protein sequence ID" value="KAK3918156.1"/>
    <property type="molecule type" value="Genomic_DNA"/>
</dbReference>
<dbReference type="PANTHER" id="PTHR10773:SF19">
    <property type="match status" value="1"/>
</dbReference>
<keyword evidence="4" id="KW-1185">Reference proteome</keyword>
<reference evidence="3" key="1">
    <citation type="submission" date="2021-07" db="EMBL/GenBank/DDBJ databases">
        <authorList>
            <person name="Catto M.A."/>
            <person name="Jacobson A."/>
            <person name="Kennedy G."/>
            <person name="Labadie P."/>
            <person name="Hunt B.G."/>
            <person name="Srinivasan R."/>
        </authorList>
    </citation>
    <scope>NUCLEOTIDE SEQUENCE</scope>
    <source>
        <strain evidence="3">PL_HMW_Pooled</strain>
        <tissue evidence="3">Head</tissue>
    </source>
</reference>
<feature type="region of interest" description="Disordered" evidence="1">
    <location>
        <begin position="1121"/>
        <end position="1156"/>
    </location>
</feature>
<organism evidence="3 4">
    <name type="scientific">Frankliniella fusca</name>
    <dbReference type="NCBI Taxonomy" id="407009"/>
    <lineage>
        <taxon>Eukaryota</taxon>
        <taxon>Metazoa</taxon>
        <taxon>Ecdysozoa</taxon>
        <taxon>Arthropoda</taxon>
        <taxon>Hexapoda</taxon>
        <taxon>Insecta</taxon>
        <taxon>Pterygota</taxon>
        <taxon>Neoptera</taxon>
        <taxon>Paraneoptera</taxon>
        <taxon>Thysanoptera</taxon>
        <taxon>Terebrantia</taxon>
        <taxon>Thripoidea</taxon>
        <taxon>Thripidae</taxon>
        <taxon>Frankliniella</taxon>
    </lineage>
</organism>
<feature type="region of interest" description="Disordered" evidence="1">
    <location>
        <begin position="142"/>
        <end position="171"/>
    </location>
</feature>
<dbReference type="Pfam" id="PF25273">
    <property type="entry name" value="DUF7869"/>
    <property type="match status" value="1"/>
</dbReference>
<evidence type="ECO:0000259" key="2">
    <source>
        <dbReference type="Pfam" id="PF25273"/>
    </source>
</evidence>
<protein>
    <submittedName>
        <fullName evidence="3">Histone-lysine N-methyltransferase, H3 lysine-79 specific</fullName>
    </submittedName>
</protein>
<reference evidence="3" key="2">
    <citation type="journal article" date="2023" name="BMC Genomics">
        <title>Pest status, molecular evolution, and epigenetic factors derived from the genome assembly of Frankliniella fusca, a thysanopteran phytovirus vector.</title>
        <authorList>
            <person name="Catto M.A."/>
            <person name="Labadie P.E."/>
            <person name="Jacobson A.L."/>
            <person name="Kennedy G.G."/>
            <person name="Srinivasan R."/>
            <person name="Hunt B.G."/>
        </authorList>
    </citation>
    <scope>NUCLEOTIDE SEQUENCE</scope>
    <source>
        <strain evidence="3">PL_HMW_Pooled</strain>
    </source>
</reference>
<feature type="region of interest" description="Disordered" evidence="1">
    <location>
        <begin position="78"/>
        <end position="130"/>
    </location>
</feature>
<dbReference type="AlphaFoldDB" id="A0AAE1LFF8"/>
<accession>A0AAE1LFF8</accession>
<feature type="region of interest" description="Disordered" evidence="1">
    <location>
        <begin position="483"/>
        <end position="587"/>
    </location>
</feature>
<feature type="compositionally biased region" description="Polar residues" evidence="1">
    <location>
        <begin position="491"/>
        <end position="512"/>
    </location>
</feature>